<dbReference type="PANTHER" id="PTHR34406">
    <property type="entry name" value="PROTEIN YCEI"/>
    <property type="match status" value="1"/>
</dbReference>
<feature type="signal peptide" evidence="2">
    <location>
        <begin position="1"/>
        <end position="21"/>
    </location>
</feature>
<organism evidence="4">
    <name type="scientific">uncultured Acidobacteriota bacterium</name>
    <dbReference type="NCBI Taxonomy" id="171953"/>
    <lineage>
        <taxon>Bacteria</taxon>
        <taxon>Pseudomonadati</taxon>
        <taxon>Acidobacteriota</taxon>
        <taxon>environmental samples</taxon>
    </lineage>
</organism>
<accession>Q7X2V2</accession>
<feature type="domain" description="Lipid/polyisoprenoid-binding YceI-like" evidence="3">
    <location>
        <begin position="49"/>
        <end position="208"/>
    </location>
</feature>
<dbReference type="SUPFAM" id="SSF101874">
    <property type="entry name" value="YceI-like"/>
    <property type="match status" value="1"/>
</dbReference>
<keyword evidence="2" id="KW-0732">Signal</keyword>
<dbReference type="EMBL" id="AH012920">
    <property type="protein sequence ID" value="AAP58612.1"/>
    <property type="molecule type" value="Genomic_DNA"/>
</dbReference>
<dbReference type="PROSITE" id="PS51257">
    <property type="entry name" value="PROKAR_LIPOPROTEIN"/>
    <property type="match status" value="1"/>
</dbReference>
<dbReference type="AlphaFoldDB" id="Q7X2V2"/>
<dbReference type="SMART" id="SM00867">
    <property type="entry name" value="YceI"/>
    <property type="match status" value="1"/>
</dbReference>
<reference evidence="4" key="1">
    <citation type="journal article" date="2003" name="Mol. Microbiol.">
        <title>Acidobacteria form a coherent but highly diverse group within the bacterial domain: evidence from environmental genomics.</title>
        <authorList>
            <person name="Quaiser A."/>
            <person name="Ochsenreiter T."/>
            <person name="Lanz C."/>
            <person name="Schuster S.C."/>
            <person name="Treusch A.H."/>
            <person name="Eck J."/>
            <person name="Schleper C."/>
        </authorList>
    </citation>
    <scope>NUCLEOTIDE SEQUENCE</scope>
</reference>
<evidence type="ECO:0000313" key="4">
    <source>
        <dbReference type="EMBL" id="AAP58612.1"/>
    </source>
</evidence>
<evidence type="ECO:0000256" key="1">
    <source>
        <dbReference type="SAM" id="MobiDB-lite"/>
    </source>
</evidence>
<dbReference type="InterPro" id="IPR007372">
    <property type="entry name" value="Lipid/polyisoprenoid-bd_YceI"/>
</dbReference>
<dbReference type="Gene3D" id="2.40.128.110">
    <property type="entry name" value="Lipid/polyisoprenoid-binding, YceI-like"/>
    <property type="match status" value="1"/>
</dbReference>
<evidence type="ECO:0000256" key="2">
    <source>
        <dbReference type="SAM" id="SignalP"/>
    </source>
</evidence>
<feature type="compositionally biased region" description="Polar residues" evidence="1">
    <location>
        <begin position="28"/>
        <end position="44"/>
    </location>
</feature>
<dbReference type="InterPro" id="IPR036761">
    <property type="entry name" value="TTHA0802/YceI-like_sf"/>
</dbReference>
<name>Q7X2V2_9BACT</name>
<dbReference type="Pfam" id="PF04264">
    <property type="entry name" value="YceI"/>
    <property type="match status" value="1"/>
</dbReference>
<sequence length="212" mass="22740">MRRHLAGIILLTIAALTYSCADPSTNKNKATVGAAQQESNSPKPTGTEALVISPENSKVEFVASKVTRSHNGSFKQFSGKIELAPNVADSHVTIDIETGSVVVDDDQLTAHLKTPDFFDVAKFPKATFSSTKIEPGTGADNYNITGNFDLHGVKKSISFPATIKVAPDSVSVDAEFAINRKDFAIVYAGKADDLIRDNVVIKLSLKVPRAKH</sequence>
<protein>
    <recommendedName>
        <fullName evidence="3">Lipid/polyisoprenoid-binding YceI-like domain-containing protein</fullName>
    </recommendedName>
</protein>
<dbReference type="PANTHER" id="PTHR34406:SF1">
    <property type="entry name" value="PROTEIN YCEI"/>
    <property type="match status" value="1"/>
</dbReference>
<feature type="region of interest" description="Disordered" evidence="1">
    <location>
        <begin position="28"/>
        <end position="48"/>
    </location>
</feature>
<feature type="chain" id="PRO_5004296488" description="Lipid/polyisoprenoid-binding YceI-like domain-containing protein" evidence="2">
    <location>
        <begin position="22"/>
        <end position="212"/>
    </location>
</feature>
<evidence type="ECO:0000259" key="3">
    <source>
        <dbReference type="SMART" id="SM00867"/>
    </source>
</evidence>
<proteinExistence type="predicted"/>